<protein>
    <submittedName>
        <fullName evidence="1">Uncharacterized protein</fullName>
    </submittedName>
</protein>
<evidence type="ECO:0000313" key="1">
    <source>
        <dbReference type="EMBL" id="ACN35046.1"/>
    </source>
</evidence>
<reference evidence="1" key="1">
    <citation type="journal article" date="2009" name="PLoS Genet.">
        <title>Sequencing, mapping, and analysis of 27,455 maize full-length cDNAs.</title>
        <authorList>
            <person name="Soderlund C."/>
            <person name="Descour A."/>
            <person name="Kudrna D."/>
            <person name="Bomhoff M."/>
            <person name="Boyd L."/>
            <person name="Currie J."/>
            <person name="Angelova A."/>
            <person name="Collura K."/>
            <person name="Wissotski M."/>
            <person name="Ashley E."/>
            <person name="Morrow D."/>
            <person name="Fernandes J."/>
            <person name="Walbot V."/>
            <person name="Yu Y."/>
        </authorList>
    </citation>
    <scope>NUCLEOTIDE SEQUENCE</scope>
    <source>
        <strain evidence="1">B73</strain>
    </source>
</reference>
<organism evidence="1">
    <name type="scientific">Zea mays</name>
    <name type="common">Maize</name>
    <dbReference type="NCBI Taxonomy" id="4577"/>
    <lineage>
        <taxon>Eukaryota</taxon>
        <taxon>Viridiplantae</taxon>
        <taxon>Streptophyta</taxon>
        <taxon>Embryophyta</taxon>
        <taxon>Tracheophyta</taxon>
        <taxon>Spermatophyta</taxon>
        <taxon>Magnoliopsida</taxon>
        <taxon>Liliopsida</taxon>
        <taxon>Poales</taxon>
        <taxon>Poaceae</taxon>
        <taxon>PACMAD clade</taxon>
        <taxon>Panicoideae</taxon>
        <taxon>Andropogonodae</taxon>
        <taxon>Andropogoneae</taxon>
        <taxon>Tripsacinae</taxon>
        <taxon>Zea</taxon>
    </lineage>
</organism>
<proteinExistence type="evidence at transcript level"/>
<name>C0PIN0_MAIZE</name>
<dbReference type="AlphaFoldDB" id="C0PIN0"/>
<dbReference type="EMBL" id="BT068149">
    <property type="protein sequence ID" value="ACN35046.1"/>
    <property type="molecule type" value="mRNA"/>
</dbReference>
<reference evidence="1" key="2">
    <citation type="submission" date="2012-06" db="EMBL/GenBank/DDBJ databases">
        <authorList>
            <person name="Yu Y."/>
            <person name="Currie J."/>
            <person name="Lomeli R."/>
            <person name="Angelova A."/>
            <person name="Collura K."/>
            <person name="Wissotski M."/>
            <person name="Campos D."/>
            <person name="Kudrna D."/>
            <person name="Golser W."/>
            <person name="Ashely E."/>
            <person name="Descour A."/>
            <person name="Fernandes J."/>
            <person name="Soderlund C."/>
            <person name="Walbot V."/>
        </authorList>
    </citation>
    <scope>NUCLEOTIDE SEQUENCE</scope>
    <source>
        <strain evidence="1">B73</strain>
    </source>
</reference>
<sequence length="294" mass="31666">MAYPIPILPTASTIYSSQRTQEMLFSSPTTSNQAILKFSYTLNLNKLSRTAIGAAYQAVFVALQAAAGSPLFLHEHLAGAVAGRTGREPEPAAGAADEGGVLPGGAFEDAAELAGLVQPADLVGAADERAPDQELREREPAAPCREDPLQLAPERRVHGDVALVHGDAEAPQRGAHRAAVRERAAHAAERRRVQDHRLRALRVGRRRRQHLAPLVRVVVVGQRAGQVPGLLVLGAGTRCAAADVVHLPGRLLRPGVGRRRLLFRARSSDESCGDWGMRGRRVLYLGPVVWWFVS</sequence>
<accession>C0PIN0</accession>